<feature type="modified residue" description="4-aspartylphosphate" evidence="6">
    <location>
        <position position="57"/>
    </location>
</feature>
<evidence type="ECO:0000256" key="4">
    <source>
        <dbReference type="ARBA" id="ARBA00023163"/>
    </source>
</evidence>
<reference evidence="10 12" key="3">
    <citation type="submission" date="2017-07" db="EMBL/GenBank/DDBJ databases">
        <title>Prevalence of linear plasmids in Cutibacterium (Propionibacterium) acnes isolates obtained from prostatic tissue.</title>
        <authorList>
            <person name="Davidsson S."/>
            <person name="Carlsson J."/>
            <person name="Molling P."/>
            <person name="Andren O."/>
            <person name="Andersson S.-O."/>
            <person name="Brzuszkiewicz E."/>
            <person name="Poehlein A."/>
            <person name="Al-Zeer M."/>
            <person name="Brinkmann V."/>
            <person name="Scavenius C."/>
            <person name="Nazipi S."/>
            <person name="Soderquist B."/>
            <person name="Bruggemann H."/>
        </authorList>
    </citation>
    <scope>NUCLEOTIDE SEQUENCE [LARGE SCALE GENOMIC DNA]</scope>
    <source>
        <strain evidence="10 12">DSM 753</strain>
    </source>
</reference>
<dbReference type="PRINTS" id="PR00032">
    <property type="entry name" value="HTHARAC"/>
</dbReference>
<dbReference type="EMBL" id="ABCB02000014">
    <property type="protein sequence ID" value="EDO62454.1"/>
    <property type="molecule type" value="Genomic_DNA"/>
</dbReference>
<evidence type="ECO:0000313" key="11">
    <source>
        <dbReference type="Proteomes" id="UP000003490"/>
    </source>
</evidence>
<dbReference type="PANTHER" id="PTHR43280:SF2">
    <property type="entry name" value="HTH-TYPE TRANSCRIPTIONAL REGULATOR EXSA"/>
    <property type="match status" value="1"/>
</dbReference>
<dbReference type="PROSITE" id="PS01124">
    <property type="entry name" value="HTH_ARAC_FAMILY_2"/>
    <property type="match status" value="1"/>
</dbReference>
<evidence type="ECO:0000313" key="12">
    <source>
        <dbReference type="Proteomes" id="UP000220611"/>
    </source>
</evidence>
<reference evidence="9 11" key="1">
    <citation type="submission" date="2007-08" db="EMBL/GenBank/DDBJ databases">
        <title>Draft genome sequence of Clostridium leptum (DSM 753).</title>
        <authorList>
            <person name="Sudarsanam P."/>
            <person name="Ley R."/>
            <person name="Guruge J."/>
            <person name="Turnbaugh P.J."/>
            <person name="Mahowald M."/>
            <person name="Liep D."/>
            <person name="Gordon J."/>
        </authorList>
    </citation>
    <scope>NUCLEOTIDE SEQUENCE [LARGE SCALE GENOMIC DNA]</scope>
    <source>
        <strain evidence="9 11">DSM 753</strain>
    </source>
</reference>
<dbReference type="Proteomes" id="UP000220611">
    <property type="component" value="Unassembled WGS sequence"/>
</dbReference>
<dbReference type="InterPro" id="IPR009057">
    <property type="entry name" value="Homeodomain-like_sf"/>
</dbReference>
<dbReference type="SMART" id="SM00448">
    <property type="entry name" value="REC"/>
    <property type="match status" value="1"/>
</dbReference>
<dbReference type="SUPFAM" id="SSF46689">
    <property type="entry name" value="Homeodomain-like"/>
    <property type="match status" value="2"/>
</dbReference>
<dbReference type="InterPro" id="IPR018060">
    <property type="entry name" value="HTH_AraC"/>
</dbReference>
<dbReference type="eggNOG" id="COG4753">
    <property type="taxonomic scope" value="Bacteria"/>
</dbReference>
<feature type="domain" description="HTH araC/xylS-type" evidence="7">
    <location>
        <begin position="415"/>
        <end position="513"/>
    </location>
</feature>
<evidence type="ECO:0000256" key="1">
    <source>
        <dbReference type="ARBA" id="ARBA00018672"/>
    </source>
</evidence>
<evidence type="ECO:0000259" key="8">
    <source>
        <dbReference type="PROSITE" id="PS50110"/>
    </source>
</evidence>
<dbReference type="PANTHER" id="PTHR43280">
    <property type="entry name" value="ARAC-FAMILY TRANSCRIPTIONAL REGULATOR"/>
    <property type="match status" value="1"/>
</dbReference>
<evidence type="ECO:0000256" key="5">
    <source>
        <dbReference type="ARBA" id="ARBA00024867"/>
    </source>
</evidence>
<dbReference type="OrthoDB" id="9794370at2"/>
<dbReference type="InterPro" id="IPR011006">
    <property type="entry name" value="CheY-like_superfamily"/>
</dbReference>
<accession>A7VPU9</accession>
<evidence type="ECO:0000259" key="7">
    <source>
        <dbReference type="PROSITE" id="PS01124"/>
    </source>
</evidence>
<dbReference type="Gene3D" id="1.10.10.60">
    <property type="entry name" value="Homeodomain-like"/>
    <property type="match status" value="2"/>
</dbReference>
<dbReference type="eggNOG" id="COG2207">
    <property type="taxonomic scope" value="Bacteria"/>
</dbReference>
<dbReference type="PROSITE" id="PS00041">
    <property type="entry name" value="HTH_ARAC_FAMILY_1"/>
    <property type="match status" value="1"/>
</dbReference>
<keyword evidence="3 10" id="KW-0238">DNA-binding</keyword>
<evidence type="ECO:0000313" key="9">
    <source>
        <dbReference type="EMBL" id="EDO62454.1"/>
    </source>
</evidence>
<name>A7VPU9_9FIRM</name>
<reference evidence="9 11" key="2">
    <citation type="submission" date="2007-08" db="EMBL/GenBank/DDBJ databases">
        <authorList>
            <person name="Fulton L."/>
            <person name="Clifton S."/>
            <person name="Fulton B."/>
            <person name="Xu J."/>
            <person name="Minx P."/>
            <person name="Pepin K.H."/>
            <person name="Johnson M."/>
            <person name="Thiruvilangam P."/>
            <person name="Bhonagiri V."/>
            <person name="Nash W.E."/>
            <person name="Wang C."/>
            <person name="Mardis E.R."/>
            <person name="Wilson R.K."/>
        </authorList>
    </citation>
    <scope>NUCLEOTIDE SEQUENCE [LARGE SCALE GENOMIC DNA]</scope>
    <source>
        <strain evidence="9 11">DSM 753</strain>
    </source>
</reference>
<dbReference type="PROSITE" id="PS50110">
    <property type="entry name" value="RESPONSE_REGULATORY"/>
    <property type="match status" value="1"/>
</dbReference>
<dbReference type="SMART" id="SM00342">
    <property type="entry name" value="HTH_ARAC"/>
    <property type="match status" value="1"/>
</dbReference>
<dbReference type="GO" id="GO:0043565">
    <property type="term" value="F:sequence-specific DNA binding"/>
    <property type="evidence" value="ECO:0007669"/>
    <property type="project" value="InterPro"/>
</dbReference>
<protein>
    <recommendedName>
        <fullName evidence="1">Stage 0 sporulation protein A homolog</fullName>
    </recommendedName>
</protein>
<dbReference type="Gene3D" id="3.40.50.2300">
    <property type="match status" value="1"/>
</dbReference>
<dbReference type="HOGENOM" id="CLU_000445_5_0_9"/>
<dbReference type="EMBL" id="NOXF01000019">
    <property type="protein sequence ID" value="PEQ23339.1"/>
    <property type="molecule type" value="Genomic_DNA"/>
</dbReference>
<dbReference type="InterPro" id="IPR001789">
    <property type="entry name" value="Sig_transdc_resp-reg_receiver"/>
</dbReference>
<dbReference type="InterPro" id="IPR018062">
    <property type="entry name" value="HTH_AraC-typ_CS"/>
</dbReference>
<dbReference type="InterPro" id="IPR020449">
    <property type="entry name" value="Tscrpt_reg_AraC-type_HTH"/>
</dbReference>
<gene>
    <name evidence="10" type="ORF">CH238_14415</name>
    <name evidence="9" type="ORF">CLOLEP_00576</name>
</gene>
<dbReference type="CDD" id="cd17536">
    <property type="entry name" value="REC_YesN-like"/>
    <property type="match status" value="1"/>
</dbReference>
<evidence type="ECO:0000256" key="3">
    <source>
        <dbReference type="ARBA" id="ARBA00023125"/>
    </source>
</evidence>
<dbReference type="GO" id="GO:0000160">
    <property type="term" value="P:phosphorelay signal transduction system"/>
    <property type="evidence" value="ECO:0007669"/>
    <property type="project" value="InterPro"/>
</dbReference>
<feature type="domain" description="Response regulatory" evidence="8">
    <location>
        <begin position="5"/>
        <end position="122"/>
    </location>
</feature>
<comment type="function">
    <text evidence="5">May play the central regulatory role in sporulation. It may be an element of the effector pathway responsible for the activation of sporulation genes in response to nutritional stress. Spo0A may act in concert with spo0H (a sigma factor) to control the expression of some genes that are critical to the sporulation process.</text>
</comment>
<evidence type="ECO:0000256" key="2">
    <source>
        <dbReference type="ARBA" id="ARBA00023015"/>
    </source>
</evidence>
<dbReference type="Pfam" id="PF00072">
    <property type="entry name" value="Response_reg"/>
    <property type="match status" value="1"/>
</dbReference>
<dbReference type="Pfam" id="PF12833">
    <property type="entry name" value="HTH_18"/>
    <property type="match status" value="1"/>
</dbReference>
<dbReference type="SUPFAM" id="SSF52172">
    <property type="entry name" value="CheY-like"/>
    <property type="match status" value="1"/>
</dbReference>
<comment type="caution">
    <text evidence="9">The sequence shown here is derived from an EMBL/GenBank/DDBJ whole genome shotgun (WGS) entry which is preliminary data.</text>
</comment>
<sequence length="520" mass="59755">MKELRLVIVDDEELAIQNLEEQIEAINGPYRIVGTARNGVQAWELLQKVKPDVAFIDIKMPVLTGLELAKKIKDEHMKTEVVLVSAYQEFEYAKQGIELGICQYILKHEVGSASLSKLLEQLWNKWNTEQITTTFSVQSILGAIVNGAYVQSQIKEHFIKAKEELKTFSILMVQRNAPIHFANSGSFLEQPSPVNVEEILIRKKEELHLIAVLPYHGAHVLLFHKPFESYLLRMGFLQQYADEIIAFLKPSVQGSLSVVAVMREITLDELSPIVQAAYRELDKLSVLKRDSFQILNLKEDNPQKQAGSRMPVKEILIHCLEERKLEQVSSRLNRIQESLTAGKYSRSGLERVLKELYEALQGFRKRQNLPPVEYTVLKKPDAYCISEAVDWFREAVEFTISETEGLIHVTSKKLKEALAYIQDHFTESITQQQVAEALGFSSVYLGLLFRKEMQLSFLEYVTKCRIDKAKYYLVHTNKKIYEISDHVGYMTSQYFSKIFKQQTGMTPAEYRERGGKSDEY</sequence>
<proteinExistence type="predicted"/>
<organism evidence="9 11">
    <name type="scientific">[Clostridium] leptum DSM 753</name>
    <dbReference type="NCBI Taxonomy" id="428125"/>
    <lineage>
        <taxon>Bacteria</taxon>
        <taxon>Bacillati</taxon>
        <taxon>Bacillota</taxon>
        <taxon>Clostridia</taxon>
        <taxon>Eubacteriales</taxon>
        <taxon>Oscillospiraceae</taxon>
        <taxon>Oscillospiraceae incertae sedis</taxon>
    </lineage>
</organism>
<keyword evidence="2" id="KW-0805">Transcription regulation</keyword>
<evidence type="ECO:0000313" key="10">
    <source>
        <dbReference type="EMBL" id="PEQ23339.1"/>
    </source>
</evidence>
<keyword evidence="4" id="KW-0804">Transcription</keyword>
<dbReference type="GO" id="GO:0003700">
    <property type="term" value="F:DNA-binding transcription factor activity"/>
    <property type="evidence" value="ECO:0007669"/>
    <property type="project" value="InterPro"/>
</dbReference>
<dbReference type="Proteomes" id="UP000003490">
    <property type="component" value="Unassembled WGS sequence"/>
</dbReference>
<keyword evidence="12" id="KW-1185">Reference proteome</keyword>
<evidence type="ECO:0000256" key="6">
    <source>
        <dbReference type="PROSITE-ProRule" id="PRU00169"/>
    </source>
</evidence>
<dbReference type="AlphaFoldDB" id="A7VPU9"/>
<keyword evidence="6" id="KW-0597">Phosphoprotein</keyword>